<dbReference type="InterPro" id="IPR032466">
    <property type="entry name" value="Metal_Hydrolase"/>
</dbReference>
<dbReference type="PROSITE" id="PS51365">
    <property type="entry name" value="RENAL_DIPEPTIDASE_2"/>
    <property type="match status" value="1"/>
</dbReference>
<dbReference type="PANTHER" id="PTHR10443">
    <property type="entry name" value="MICROSOMAL DIPEPTIDASE"/>
    <property type="match status" value="1"/>
</dbReference>
<dbReference type="PANTHER" id="PTHR10443:SF12">
    <property type="entry name" value="DIPEPTIDASE"/>
    <property type="match status" value="1"/>
</dbReference>
<dbReference type="SUPFAM" id="SSF51556">
    <property type="entry name" value="Metallo-dependent hydrolases"/>
    <property type="match status" value="1"/>
</dbReference>
<dbReference type="EMBL" id="JAICBX010000002">
    <property type="protein sequence ID" value="MBW8637632.1"/>
    <property type="molecule type" value="Genomic_DNA"/>
</dbReference>
<dbReference type="GO" id="GO:0006508">
    <property type="term" value="P:proteolysis"/>
    <property type="evidence" value="ECO:0007669"/>
    <property type="project" value="InterPro"/>
</dbReference>
<name>A0AAE2ZN39_9HYPH</name>
<keyword evidence="1" id="KW-0224">Dipeptidase</keyword>
<keyword evidence="1" id="KW-0378">Hydrolase</keyword>
<dbReference type="GO" id="GO:0070573">
    <property type="term" value="F:metallodipeptidase activity"/>
    <property type="evidence" value="ECO:0007669"/>
    <property type="project" value="InterPro"/>
</dbReference>
<reference evidence="1" key="1">
    <citation type="submission" date="2021-08" db="EMBL/GenBank/DDBJ databases">
        <title>Hoeflea bacterium WL0058 sp. nov., isolated from the sediment.</title>
        <authorList>
            <person name="Wang L."/>
            <person name="Zhang D."/>
        </authorList>
    </citation>
    <scope>NUCLEOTIDE SEQUENCE</scope>
    <source>
        <strain evidence="1">WL0058</strain>
    </source>
</reference>
<protein>
    <submittedName>
        <fullName evidence="1">Membrane dipeptidase</fullName>
        <ecNumber evidence="1">3.4.13.-</ecNumber>
    </submittedName>
</protein>
<keyword evidence="1" id="KW-0645">Protease</keyword>
<gene>
    <name evidence="1" type="ORF">K1W69_10585</name>
</gene>
<dbReference type="EC" id="3.4.13.-" evidence="1"/>
<evidence type="ECO:0000313" key="1">
    <source>
        <dbReference type="EMBL" id="MBW8637632.1"/>
    </source>
</evidence>
<dbReference type="Proteomes" id="UP001196509">
    <property type="component" value="Unassembled WGS sequence"/>
</dbReference>
<dbReference type="InterPro" id="IPR008257">
    <property type="entry name" value="Pept_M19"/>
</dbReference>
<comment type="caution">
    <text evidence="1">The sequence shown here is derived from an EMBL/GenBank/DDBJ whole genome shotgun (WGS) entry which is preliminary data.</text>
</comment>
<dbReference type="Pfam" id="PF01244">
    <property type="entry name" value="Peptidase_M19"/>
    <property type="match status" value="1"/>
</dbReference>
<evidence type="ECO:0000313" key="2">
    <source>
        <dbReference type="Proteomes" id="UP001196509"/>
    </source>
</evidence>
<dbReference type="AlphaFoldDB" id="A0AAE2ZN39"/>
<keyword evidence="2" id="KW-1185">Reference proteome</keyword>
<organism evidence="1 2">
    <name type="scientific">Flavimaribacter sediminis</name>
    <dbReference type="NCBI Taxonomy" id="2865987"/>
    <lineage>
        <taxon>Bacteria</taxon>
        <taxon>Pseudomonadati</taxon>
        <taxon>Pseudomonadota</taxon>
        <taxon>Alphaproteobacteria</taxon>
        <taxon>Hyphomicrobiales</taxon>
        <taxon>Rhizobiaceae</taxon>
        <taxon>Flavimaribacter</taxon>
    </lineage>
</organism>
<accession>A0AAE2ZN39</accession>
<dbReference type="RefSeq" id="WP_220229296.1">
    <property type="nucleotide sequence ID" value="NZ_JAICBX010000002.1"/>
</dbReference>
<sequence length="328" mass="36003">MMIDGLQCGHFDRAAFESLGRAGVAGVVVTCGFWEGAVESLDSLGRWRDLIRENADIAGIATTPSEITGLANEGKLAVILGYQNSNLFEGRIRFVELFAELGVRVVQLTYNNQNELGSSCYEAEDGGLARFGREVILEMNRAGMLVDCSHVGNRTTLDAIEASDKPIAVTHANAQSLFDHKRNKSDDVIRALGETGGVIGCATYRNITGDDYCKTVEAWCGMLARTVEIGGVDTVAIGTDRSHNFTAPDYAWMRQGRWTRGVDYGAASAARPGKAPPPEWFQDVEDMRVIPDGLRAVGFSEEEVDKITHKNWMRLYEATFRKPKIEVN</sequence>
<dbReference type="Gene3D" id="3.20.20.140">
    <property type="entry name" value="Metal-dependent hydrolases"/>
    <property type="match status" value="1"/>
</dbReference>
<proteinExistence type="predicted"/>